<feature type="transmembrane region" description="Helical" evidence="1">
    <location>
        <begin position="30"/>
        <end position="51"/>
    </location>
</feature>
<feature type="transmembrane region" description="Helical" evidence="1">
    <location>
        <begin position="179"/>
        <end position="196"/>
    </location>
</feature>
<dbReference type="InterPro" id="IPR000620">
    <property type="entry name" value="EamA_dom"/>
</dbReference>
<reference evidence="3 4" key="1">
    <citation type="submission" date="2020-08" db="EMBL/GenBank/DDBJ databases">
        <title>Functional genomics of gut bacteria from endangered species of beetles.</title>
        <authorList>
            <person name="Carlos-Shanley C."/>
        </authorList>
    </citation>
    <scope>NUCLEOTIDE SEQUENCE [LARGE SCALE GENOMIC DNA]</scope>
    <source>
        <strain evidence="3 4">S00179</strain>
    </source>
</reference>
<comment type="caution">
    <text evidence="3">The sequence shown here is derived from an EMBL/GenBank/DDBJ whole genome shotgun (WGS) entry which is preliminary data.</text>
</comment>
<protein>
    <submittedName>
        <fullName evidence="3">Drug/metabolite transporter (DMT)-like permease</fullName>
    </submittedName>
</protein>
<accession>A0A7W7P1B0</accession>
<dbReference type="GO" id="GO:0016020">
    <property type="term" value="C:membrane"/>
    <property type="evidence" value="ECO:0007669"/>
    <property type="project" value="InterPro"/>
</dbReference>
<proteinExistence type="predicted"/>
<evidence type="ECO:0000256" key="1">
    <source>
        <dbReference type="SAM" id="Phobius"/>
    </source>
</evidence>
<feature type="transmembrane region" description="Helical" evidence="1">
    <location>
        <begin position="249"/>
        <end position="270"/>
    </location>
</feature>
<keyword evidence="1" id="KW-0472">Membrane</keyword>
<feature type="transmembrane region" description="Helical" evidence="1">
    <location>
        <begin position="102"/>
        <end position="131"/>
    </location>
</feature>
<feature type="transmembrane region" description="Helical" evidence="1">
    <location>
        <begin position="63"/>
        <end position="82"/>
    </location>
</feature>
<feature type="transmembrane region" description="Helical" evidence="1">
    <location>
        <begin position="312"/>
        <end position="331"/>
    </location>
</feature>
<dbReference type="Proteomes" id="UP000566995">
    <property type="component" value="Unassembled WGS sequence"/>
</dbReference>
<keyword evidence="1" id="KW-1133">Transmembrane helix</keyword>
<keyword evidence="1" id="KW-0812">Transmembrane</keyword>
<sequence>MVRTYHNRYRGGSSWVFTDVQGLWEMKRGVIYAGMAGAIWGGVILAPSLVPEFNPLLISSVRFALYGAISLLIALPVALGLLRRVSREDLSMLIRLSLAGNLLYFALLSAAVQFAGVAAASLINGIMPLAISYRSRGEHDSLPLSRMKMPLALVALGILCINLDPTALMAAGSTPGERILGIVCGFCAVACWSWYAAANARYLKASHFNSHEWSTLIGVVTGVMAVVLAGVGVLVAPQAVPTDISAERWMVFLWVSLFLAIFGSWVANGLWNASTRRLPMSLGGQLIVFETLFACAYAYIHQQRLPSPVEALAILLLTVGVLWAIGLHRAPVEVEGRTAQS</sequence>
<evidence type="ECO:0000313" key="4">
    <source>
        <dbReference type="Proteomes" id="UP000566995"/>
    </source>
</evidence>
<feature type="transmembrane region" description="Helical" evidence="1">
    <location>
        <begin position="151"/>
        <end position="172"/>
    </location>
</feature>
<feature type="transmembrane region" description="Helical" evidence="1">
    <location>
        <begin position="282"/>
        <end position="300"/>
    </location>
</feature>
<evidence type="ECO:0000259" key="2">
    <source>
        <dbReference type="Pfam" id="PF00892"/>
    </source>
</evidence>
<organism evidence="3 4">
    <name type="scientific">Pseudomonas nitroreducens</name>
    <dbReference type="NCBI Taxonomy" id="46680"/>
    <lineage>
        <taxon>Bacteria</taxon>
        <taxon>Pseudomonadati</taxon>
        <taxon>Pseudomonadota</taxon>
        <taxon>Gammaproteobacteria</taxon>
        <taxon>Pseudomonadales</taxon>
        <taxon>Pseudomonadaceae</taxon>
        <taxon>Pseudomonas</taxon>
    </lineage>
</organism>
<gene>
    <name evidence="3" type="ORF">HNP46_002102</name>
</gene>
<feature type="transmembrane region" description="Helical" evidence="1">
    <location>
        <begin position="216"/>
        <end position="237"/>
    </location>
</feature>
<dbReference type="AlphaFoldDB" id="A0A7W7P1B0"/>
<evidence type="ECO:0000313" key="3">
    <source>
        <dbReference type="EMBL" id="MBB4863255.1"/>
    </source>
</evidence>
<name>A0A7W7P1B0_PSENT</name>
<feature type="domain" description="EamA" evidence="2">
    <location>
        <begin position="28"/>
        <end position="132"/>
    </location>
</feature>
<dbReference type="EMBL" id="JACHLI010000006">
    <property type="protein sequence ID" value="MBB4863255.1"/>
    <property type="molecule type" value="Genomic_DNA"/>
</dbReference>
<dbReference type="Pfam" id="PF00892">
    <property type="entry name" value="EamA"/>
    <property type="match status" value="1"/>
</dbReference>